<evidence type="ECO:0000313" key="3">
    <source>
        <dbReference type="EMBL" id="MBB4139166.1"/>
    </source>
</evidence>
<comment type="caution">
    <text evidence="3">The sequence shown here is derived from an EMBL/GenBank/DDBJ whole genome shotgun (WGS) entry which is preliminary data.</text>
</comment>
<name>A0AA40SMX3_9MICO</name>
<evidence type="ECO:0000313" key="4">
    <source>
        <dbReference type="Proteomes" id="UP000549113"/>
    </source>
</evidence>
<keyword evidence="4" id="KW-1185">Reference proteome</keyword>
<evidence type="ECO:0008006" key="5">
    <source>
        <dbReference type="Google" id="ProtNLM"/>
    </source>
</evidence>
<feature type="compositionally biased region" description="Low complexity" evidence="1">
    <location>
        <begin position="71"/>
        <end position="111"/>
    </location>
</feature>
<dbReference type="AlphaFoldDB" id="A0AA40SMX3"/>
<keyword evidence="2" id="KW-1133">Transmembrane helix</keyword>
<dbReference type="RefSeq" id="WP_183498856.1">
    <property type="nucleotide sequence ID" value="NZ_BAABCO010000001.1"/>
</dbReference>
<protein>
    <recommendedName>
        <fullName evidence="5">Dioxygenase</fullName>
    </recommendedName>
</protein>
<reference evidence="3 4" key="1">
    <citation type="submission" date="2020-08" db="EMBL/GenBank/DDBJ databases">
        <title>Sequencing the genomes of 1000 actinobacteria strains.</title>
        <authorList>
            <person name="Klenk H.-P."/>
        </authorList>
    </citation>
    <scope>NUCLEOTIDE SEQUENCE [LARGE SCALE GENOMIC DNA]</scope>
    <source>
        <strain evidence="3 4">DSM 19600</strain>
    </source>
</reference>
<sequence length="117" mass="12127">MATGAGKKDARAASERARLYRARQEFHEGTVKRRTRDNVIAGVGGGILILAIMGGQWAYFNVGPGTPEPAPTSTQTPAPTETATPEPTDSATPEPTDTAGPTPDPTDTTSPTPTPTP</sequence>
<feature type="region of interest" description="Disordered" evidence="1">
    <location>
        <begin position="60"/>
        <end position="117"/>
    </location>
</feature>
<dbReference type="EMBL" id="JACIFH010000001">
    <property type="protein sequence ID" value="MBB4139166.1"/>
    <property type="molecule type" value="Genomic_DNA"/>
</dbReference>
<evidence type="ECO:0000256" key="2">
    <source>
        <dbReference type="SAM" id="Phobius"/>
    </source>
</evidence>
<dbReference type="Proteomes" id="UP000549113">
    <property type="component" value="Unassembled WGS sequence"/>
</dbReference>
<evidence type="ECO:0000256" key="1">
    <source>
        <dbReference type="SAM" id="MobiDB-lite"/>
    </source>
</evidence>
<gene>
    <name evidence="3" type="ORF">BKA10_000960</name>
</gene>
<keyword evidence="2" id="KW-0472">Membrane</keyword>
<organism evidence="3 4">
    <name type="scientific">Microbacterium invictum</name>
    <dbReference type="NCBI Taxonomy" id="515415"/>
    <lineage>
        <taxon>Bacteria</taxon>
        <taxon>Bacillati</taxon>
        <taxon>Actinomycetota</taxon>
        <taxon>Actinomycetes</taxon>
        <taxon>Micrococcales</taxon>
        <taxon>Microbacteriaceae</taxon>
        <taxon>Microbacterium</taxon>
    </lineage>
</organism>
<accession>A0AA40SMX3</accession>
<feature type="transmembrane region" description="Helical" evidence="2">
    <location>
        <begin position="39"/>
        <end position="59"/>
    </location>
</feature>
<proteinExistence type="predicted"/>
<keyword evidence="2" id="KW-0812">Transmembrane</keyword>